<dbReference type="EMBL" id="CAJJDP010000142">
    <property type="protein sequence ID" value="CAD8207404.1"/>
    <property type="molecule type" value="Genomic_DNA"/>
</dbReference>
<organism evidence="1 2">
    <name type="scientific">Paramecium octaurelia</name>
    <dbReference type="NCBI Taxonomy" id="43137"/>
    <lineage>
        <taxon>Eukaryota</taxon>
        <taxon>Sar</taxon>
        <taxon>Alveolata</taxon>
        <taxon>Ciliophora</taxon>
        <taxon>Intramacronucleata</taxon>
        <taxon>Oligohymenophorea</taxon>
        <taxon>Peniculida</taxon>
        <taxon>Parameciidae</taxon>
        <taxon>Paramecium</taxon>
    </lineage>
</organism>
<sequence>MLSKSKVILTQNSLGFHLNKLLWSFPRLYFGLNYIQIEINLRSSIQSFSVTRSSNIILFLNNIIISLRVSNKIELKKNNAFQKLITNHLFYEVDYLKTAIKINFNHYSSSCNWIA</sequence>
<reference evidence="1" key="1">
    <citation type="submission" date="2021-01" db="EMBL/GenBank/DDBJ databases">
        <authorList>
            <consortium name="Genoscope - CEA"/>
            <person name="William W."/>
        </authorList>
    </citation>
    <scope>NUCLEOTIDE SEQUENCE</scope>
</reference>
<proteinExistence type="predicted"/>
<gene>
    <name evidence="1" type="ORF">POCTA_138.1.T1410009</name>
</gene>
<dbReference type="AlphaFoldDB" id="A0A8S1Y6T9"/>
<dbReference type="Proteomes" id="UP000683925">
    <property type="component" value="Unassembled WGS sequence"/>
</dbReference>
<comment type="caution">
    <text evidence="1">The sequence shown here is derived from an EMBL/GenBank/DDBJ whole genome shotgun (WGS) entry which is preliminary data.</text>
</comment>
<name>A0A8S1Y6T9_PAROT</name>
<evidence type="ECO:0000313" key="1">
    <source>
        <dbReference type="EMBL" id="CAD8207404.1"/>
    </source>
</evidence>
<accession>A0A8S1Y6T9</accession>
<protein>
    <submittedName>
        <fullName evidence="1">Uncharacterized protein</fullName>
    </submittedName>
</protein>
<keyword evidence="2" id="KW-1185">Reference proteome</keyword>
<evidence type="ECO:0000313" key="2">
    <source>
        <dbReference type="Proteomes" id="UP000683925"/>
    </source>
</evidence>